<dbReference type="OrthoDB" id="67297at2"/>
<comment type="caution">
    <text evidence="4">The sequence shown here is derived from an EMBL/GenBank/DDBJ whole genome shotgun (WGS) entry which is preliminary data.</text>
</comment>
<dbReference type="CDD" id="cd15457">
    <property type="entry name" value="NADAR"/>
    <property type="match status" value="1"/>
</dbReference>
<dbReference type="InterPro" id="IPR037238">
    <property type="entry name" value="YbiA-like_sf"/>
</dbReference>
<evidence type="ECO:0000313" key="4">
    <source>
        <dbReference type="EMBL" id="PZF71649.1"/>
    </source>
</evidence>
<dbReference type="Pfam" id="PF08719">
    <property type="entry name" value="NADAR"/>
    <property type="match status" value="1"/>
</dbReference>
<comment type="catalytic activity">
    <reaction evidence="1">
        <text>5-amino-6-(5-phospho-D-ribosylamino)uracil + H2O = 5,6-diaminouracil + D-ribose 5-phosphate</text>
        <dbReference type="Rhea" id="RHEA:55020"/>
        <dbReference type="ChEBI" id="CHEBI:15377"/>
        <dbReference type="ChEBI" id="CHEBI:46252"/>
        <dbReference type="ChEBI" id="CHEBI:58453"/>
        <dbReference type="ChEBI" id="CHEBI:78346"/>
    </reaction>
</comment>
<dbReference type="InterPro" id="IPR012816">
    <property type="entry name" value="NADAR"/>
</dbReference>
<evidence type="ECO:0000256" key="1">
    <source>
        <dbReference type="ARBA" id="ARBA00000022"/>
    </source>
</evidence>
<organism evidence="4 5">
    <name type="scientific">Taibaiella soli</name>
    <dbReference type="NCBI Taxonomy" id="1649169"/>
    <lineage>
        <taxon>Bacteria</taxon>
        <taxon>Pseudomonadati</taxon>
        <taxon>Bacteroidota</taxon>
        <taxon>Chitinophagia</taxon>
        <taxon>Chitinophagales</taxon>
        <taxon>Chitinophagaceae</taxon>
        <taxon>Taibaiella</taxon>
    </lineage>
</organism>
<gene>
    <name evidence="4" type="ORF">DN068_16395</name>
</gene>
<keyword evidence="5" id="KW-1185">Reference proteome</keyword>
<feature type="domain" description="NADAR" evidence="3">
    <location>
        <begin position="22"/>
        <end position="180"/>
    </location>
</feature>
<dbReference type="EMBL" id="QKTW01000022">
    <property type="protein sequence ID" value="PZF71649.1"/>
    <property type="molecule type" value="Genomic_DNA"/>
</dbReference>
<protein>
    <submittedName>
        <fullName evidence="4">DUF1768 domain-containing protein</fullName>
    </submittedName>
</protein>
<dbReference type="NCBIfam" id="TIGR02464">
    <property type="entry name" value="ribofla_fusion"/>
    <property type="match status" value="1"/>
</dbReference>
<proteinExistence type="predicted"/>
<reference evidence="4 5" key="1">
    <citation type="submission" date="2018-06" db="EMBL/GenBank/DDBJ databases">
        <title>Mucibacter soli gen. nov., sp. nov., a new member of the family Chitinophagaceae producing mucin.</title>
        <authorList>
            <person name="Kim M.-K."/>
            <person name="Park S."/>
            <person name="Kim T.-S."/>
            <person name="Joung Y."/>
            <person name="Han J.-H."/>
            <person name="Kim S.B."/>
        </authorList>
    </citation>
    <scope>NUCLEOTIDE SEQUENCE [LARGE SCALE GENOMIC DNA]</scope>
    <source>
        <strain evidence="4 5">R1-15</strain>
    </source>
</reference>
<comment type="catalytic activity">
    <reaction evidence="2">
        <text>2,5-diamino-6-hydroxy-4-(5-phosphoribosylamino)-pyrimidine + H2O = 2,5,6-triamino-4-hydroxypyrimidine + D-ribose 5-phosphate</text>
        <dbReference type="Rhea" id="RHEA:23436"/>
        <dbReference type="ChEBI" id="CHEBI:15377"/>
        <dbReference type="ChEBI" id="CHEBI:58614"/>
        <dbReference type="ChEBI" id="CHEBI:78346"/>
        <dbReference type="ChEBI" id="CHEBI:137796"/>
    </reaction>
</comment>
<evidence type="ECO:0000313" key="5">
    <source>
        <dbReference type="Proteomes" id="UP000248745"/>
    </source>
</evidence>
<sequence>MKYNNDWLIKKFRAGDKIKFLFFWGHQPAKDGNVTQSCFSQWWHAPFTVDGLTYKTAEHWMMAEKARLFNDAEILEKVIQAKTPAEAKKLGRNISRFDPTVWDEHKFNIVATGNLHKFSQHEPLREFLISTGQRVLVEASPVDAIWGIGMAADHPAIENPLKWRGDNLLGYALMAVRDQLIT</sequence>
<dbReference type="RefSeq" id="WP_111000023.1">
    <property type="nucleotide sequence ID" value="NZ_QKTW01000022.1"/>
</dbReference>
<dbReference type="Proteomes" id="UP000248745">
    <property type="component" value="Unassembled WGS sequence"/>
</dbReference>
<name>A0A2W2B613_9BACT</name>
<evidence type="ECO:0000259" key="3">
    <source>
        <dbReference type="Pfam" id="PF08719"/>
    </source>
</evidence>
<accession>A0A2W2B613</accession>
<dbReference type="Gene3D" id="1.10.357.40">
    <property type="entry name" value="YbiA-like"/>
    <property type="match status" value="1"/>
</dbReference>
<dbReference type="AlphaFoldDB" id="A0A2W2B613"/>
<evidence type="ECO:0000256" key="2">
    <source>
        <dbReference type="ARBA" id="ARBA00000751"/>
    </source>
</evidence>
<dbReference type="SUPFAM" id="SSF143990">
    <property type="entry name" value="YbiA-like"/>
    <property type="match status" value="1"/>
</dbReference>